<feature type="compositionally biased region" description="Polar residues" evidence="1">
    <location>
        <begin position="293"/>
        <end position="303"/>
    </location>
</feature>
<evidence type="ECO:0000313" key="3">
    <source>
        <dbReference type="Proteomes" id="UP001166286"/>
    </source>
</evidence>
<feature type="compositionally biased region" description="Basic and acidic residues" evidence="1">
    <location>
        <begin position="10"/>
        <end position="23"/>
    </location>
</feature>
<feature type="compositionally biased region" description="Polar residues" evidence="1">
    <location>
        <begin position="328"/>
        <end position="343"/>
    </location>
</feature>
<feature type="region of interest" description="Disordered" evidence="1">
    <location>
        <begin position="479"/>
        <end position="752"/>
    </location>
</feature>
<feature type="compositionally biased region" description="Polar residues" evidence="1">
    <location>
        <begin position="641"/>
        <end position="657"/>
    </location>
</feature>
<feature type="compositionally biased region" description="Basic and acidic residues" evidence="1">
    <location>
        <begin position="892"/>
        <end position="904"/>
    </location>
</feature>
<feature type="compositionally biased region" description="Low complexity" evidence="1">
    <location>
        <begin position="504"/>
        <end position="521"/>
    </location>
</feature>
<feature type="compositionally biased region" description="Polar residues" evidence="1">
    <location>
        <begin position="547"/>
        <end position="559"/>
    </location>
</feature>
<feature type="compositionally biased region" description="Polar residues" evidence="1">
    <location>
        <begin position="806"/>
        <end position="824"/>
    </location>
</feature>
<feature type="compositionally biased region" description="Polar residues" evidence="1">
    <location>
        <begin position="405"/>
        <end position="437"/>
    </location>
</feature>
<feature type="compositionally biased region" description="Basic and acidic residues" evidence="1">
    <location>
        <begin position="825"/>
        <end position="843"/>
    </location>
</feature>
<feature type="compositionally biased region" description="Low complexity" evidence="1">
    <location>
        <begin position="1121"/>
        <end position="1139"/>
    </location>
</feature>
<organism evidence="2 3">
    <name type="scientific">Cladonia borealis</name>
    <dbReference type="NCBI Taxonomy" id="184061"/>
    <lineage>
        <taxon>Eukaryota</taxon>
        <taxon>Fungi</taxon>
        <taxon>Dikarya</taxon>
        <taxon>Ascomycota</taxon>
        <taxon>Pezizomycotina</taxon>
        <taxon>Lecanoromycetes</taxon>
        <taxon>OSLEUM clade</taxon>
        <taxon>Lecanoromycetidae</taxon>
        <taxon>Lecanorales</taxon>
        <taxon>Lecanorineae</taxon>
        <taxon>Cladoniaceae</taxon>
        <taxon>Cladonia</taxon>
    </lineage>
</organism>
<feature type="compositionally biased region" description="Polar residues" evidence="1">
    <location>
        <begin position="266"/>
        <end position="283"/>
    </location>
</feature>
<feature type="compositionally biased region" description="Polar residues" evidence="1">
    <location>
        <begin position="857"/>
        <end position="872"/>
    </location>
</feature>
<feature type="compositionally biased region" description="Basic and acidic residues" evidence="1">
    <location>
        <begin position="697"/>
        <end position="712"/>
    </location>
</feature>
<dbReference type="EMBL" id="JAFEKC020000020">
    <property type="protein sequence ID" value="KAK0508542.1"/>
    <property type="molecule type" value="Genomic_DNA"/>
</dbReference>
<gene>
    <name evidence="2" type="ORF">JMJ35_008818</name>
</gene>
<protein>
    <submittedName>
        <fullName evidence="2">Uncharacterized protein</fullName>
    </submittedName>
</protein>
<feature type="compositionally biased region" description="Polar residues" evidence="1">
    <location>
        <begin position="585"/>
        <end position="611"/>
    </location>
</feature>
<feature type="compositionally biased region" description="Polar residues" evidence="1">
    <location>
        <begin position="1107"/>
        <end position="1116"/>
    </location>
</feature>
<comment type="caution">
    <text evidence="2">The sequence shown here is derived from an EMBL/GenBank/DDBJ whole genome shotgun (WGS) entry which is preliminary data.</text>
</comment>
<feature type="compositionally biased region" description="Basic and acidic residues" evidence="1">
    <location>
        <begin position="528"/>
        <end position="546"/>
    </location>
</feature>
<dbReference type="Proteomes" id="UP001166286">
    <property type="component" value="Unassembled WGS sequence"/>
</dbReference>
<keyword evidence="3" id="KW-1185">Reference proteome</keyword>
<sequence length="1324" mass="145237">MNRFRSRKKSLGETEVGSRRPSQDAETPPMPTFSSKTFKRKKYAVPEPPKPEPQLDLATALPPQDDFRTSLLMPNLSARFSMLREQDDPTSMLGKANDDSVLFPKRASRLDLFNRHGLSDIAEVDSIHGSIRPPFASNRTESYGSGGYETDEGGVMSRARPGEGNTMFGGRQKIYKIPVGGSGSVKNFGTTEDGEISSGGNMGGKALYESDIAMSAFQKLREREWQERETAGLDSQSSSKEQERSGSPPLARYNRNRETSSSTNSGPSQPRTSTAATSVASQRSAYEAINGSFHAQSSTQLGSAVSDRPLQKTKRLYGQGLDQHMHEQQSSALSRLESIQRQRTVGGGPTPKDLGHTRRKSRSASNLNERYQRGDPLYASNGFRAASPAPSGTPPRMADFDLGFSNDQAGNTSDSGNGRSRPLSPTLNPDQDLNQDPTFVASLEPNDLGKATASGAFNKPIKQYDEQQYLRRQLQLQEGRNTPSPQLFRPFSPQAPSIDEQTTGRSRNNSLGSNFSSNFSRTGSFRQPWEHHMEDRVLPAVRERRNTPSLNESEEQNQGAMERSFFAGSEVGSQGESESEADPNSPMTSNSKFANSSPLGSQPLNPINPNRQLYFPHDPNHLAEPSEEASSDSRSYRSEKTITQPKDNSVPGQQPSKAVNADSPTLGPVGVSNGLSGLVRAHLRNDSGQSSVYPEDENTKSRFSVEVRDSIFGHESALSHSRQQSREENEPNRAYWANENRSSDQSVAAAPPPLSFAAKHILEQAQALRNNQENYKARQMLGDDKAQRVLGGEAPRATHSRKDSNSNDWQAQLNAHHTRALSTETAHEREELANELAERRRIVQDNLKNYVEVDGRSPSSSAGSRTQDNSPAKSGHPFGILKKSSRGSLVGGRDRPSKSQERPSKAMKMLGMNSLNGAGPGSNTHLPQAPPDMFMGREQFSDRAMPPKQKYPPQQVRPQDVRQYSDHPSNFVPHEAGSERSQENFAQKHSAQSSQSGSTYSDRSSRPSESHGGSVMKSSLDRGRVRGYAPNGANPAAESQTLVSAPRPTDELMASIARHGLPPTERSRSAMSYRVRSNSKTEYQRTAPPNTPFMINPAIRPSANPYPYSTHSTPSLHETRLPSLSSQTSSTSTMMKPQSAPNTSYGGHHSFRKRSISKHDISEPTFISSTSSVDTISLPPEANLRNGMDSSASESEAPPIPVRDSRRKRTQTLLQALGRGEKSQLSPTKRNFAPSPSPREEDENEMKSTFSGDEEPKSSSRSLRQRLRKTSSEGGSMSAKVRQQIFESKSPIMANTSGTEVQSPLMDHFPYQAQKDVPASAVMF</sequence>
<accession>A0AA39UYH8</accession>
<feature type="region of interest" description="Disordered" evidence="1">
    <location>
        <begin position="223"/>
        <end position="283"/>
    </location>
</feature>
<feature type="region of interest" description="Disordered" evidence="1">
    <location>
        <begin position="1"/>
        <end position="60"/>
    </location>
</feature>
<evidence type="ECO:0000313" key="2">
    <source>
        <dbReference type="EMBL" id="KAK0508542.1"/>
    </source>
</evidence>
<reference evidence="2" key="1">
    <citation type="submission" date="2023-03" db="EMBL/GenBank/DDBJ databases">
        <title>Complete genome of Cladonia borealis.</title>
        <authorList>
            <person name="Park H."/>
        </authorList>
    </citation>
    <scope>NUCLEOTIDE SEQUENCE</scope>
    <source>
        <strain evidence="2">ANT050790</strain>
    </source>
</reference>
<evidence type="ECO:0000256" key="1">
    <source>
        <dbReference type="SAM" id="MobiDB-lite"/>
    </source>
</evidence>
<feature type="region of interest" description="Disordered" evidence="1">
    <location>
        <begin position="322"/>
        <end position="455"/>
    </location>
</feature>
<feature type="compositionally biased region" description="Polar residues" evidence="1">
    <location>
        <begin position="913"/>
        <end position="926"/>
    </location>
</feature>
<feature type="region of interest" description="Disordered" evidence="1">
    <location>
        <begin position="773"/>
        <end position="1280"/>
    </location>
</feature>
<feature type="compositionally biased region" description="Low complexity" evidence="1">
    <location>
        <begin position="990"/>
        <end position="1002"/>
    </location>
</feature>
<proteinExistence type="predicted"/>
<feature type="region of interest" description="Disordered" evidence="1">
    <location>
        <begin position="290"/>
        <end position="309"/>
    </location>
</feature>
<feature type="compositionally biased region" description="Polar residues" evidence="1">
    <location>
        <begin position="1165"/>
        <end position="1175"/>
    </location>
</feature>
<name>A0AA39UYH8_9LECA</name>
<feature type="region of interest" description="Disordered" evidence="1">
    <location>
        <begin position="133"/>
        <end position="155"/>
    </location>
</feature>